<name>A0A699HRA7_TANCI</name>
<proteinExistence type="predicted"/>
<evidence type="ECO:0000256" key="2">
    <source>
        <dbReference type="ARBA" id="ARBA00023098"/>
    </source>
</evidence>
<comment type="caution">
    <text evidence="3">The sequence shown here is derived from an EMBL/GenBank/DDBJ whole genome shotgun (WGS) entry which is preliminary data.</text>
</comment>
<dbReference type="InterPro" id="IPR015679">
    <property type="entry name" value="PLipase_D_fam"/>
</dbReference>
<evidence type="ECO:0000256" key="1">
    <source>
        <dbReference type="ARBA" id="ARBA00022737"/>
    </source>
</evidence>
<keyword evidence="1" id="KW-0677">Repeat</keyword>
<dbReference type="EMBL" id="BKCJ010201883">
    <property type="protein sequence ID" value="GEY70501.1"/>
    <property type="molecule type" value="Genomic_DNA"/>
</dbReference>
<organism evidence="3">
    <name type="scientific">Tanacetum cinerariifolium</name>
    <name type="common">Dalmatian daisy</name>
    <name type="synonym">Chrysanthemum cinerariifolium</name>
    <dbReference type="NCBI Taxonomy" id="118510"/>
    <lineage>
        <taxon>Eukaryota</taxon>
        <taxon>Viridiplantae</taxon>
        <taxon>Streptophyta</taxon>
        <taxon>Embryophyta</taxon>
        <taxon>Tracheophyta</taxon>
        <taxon>Spermatophyta</taxon>
        <taxon>Magnoliopsida</taxon>
        <taxon>eudicotyledons</taxon>
        <taxon>Gunneridae</taxon>
        <taxon>Pentapetalae</taxon>
        <taxon>asterids</taxon>
        <taxon>campanulids</taxon>
        <taxon>Asterales</taxon>
        <taxon>Asteraceae</taxon>
        <taxon>Asteroideae</taxon>
        <taxon>Anthemideae</taxon>
        <taxon>Anthemidinae</taxon>
        <taxon>Tanacetum</taxon>
    </lineage>
</organism>
<gene>
    <name evidence="3" type="ORF">Tci_442475</name>
</gene>
<dbReference type="GO" id="GO:0009395">
    <property type="term" value="P:phospholipid catabolic process"/>
    <property type="evidence" value="ECO:0007669"/>
    <property type="project" value="TreeGrafter"/>
</dbReference>
<dbReference type="GO" id="GO:0004630">
    <property type="term" value="F:phospholipase D activity"/>
    <property type="evidence" value="ECO:0007669"/>
    <property type="project" value="TreeGrafter"/>
</dbReference>
<dbReference type="SUPFAM" id="SSF56024">
    <property type="entry name" value="Phospholipase D/nuclease"/>
    <property type="match status" value="1"/>
</dbReference>
<feature type="non-terminal residue" evidence="3">
    <location>
        <position position="1"/>
    </location>
</feature>
<evidence type="ECO:0000313" key="3">
    <source>
        <dbReference type="EMBL" id="GEY70501.1"/>
    </source>
</evidence>
<accession>A0A699HRA7</accession>
<sequence>FTNGNTSVTLVNLQNVIGAPVTDMVANHDEFRFIGTKWSFFETYLIKLDADAGIKRRIAAFVGGLDLCRGRYDTPEHSLYGTLHTLHKDDYHNPNYKGSTVGCPREPWHDLHCRIEGPAAYDVLQNFEERWLRASKPRGLSKMNRFSDDVLLKVDRIPDILGITDAHYTSEKDPEGWHVQGKAIISATYLLDKIHCKENKIVLMNYGWEEDYLIIYAHNSSAYGFFVKLEDHLELMTKLSKIRDNEMIMIFKMRDKINPRKKRLNLEEAKDKESRNRFGPDFVSFMVENEPTSYREAVTFSE</sequence>
<protein>
    <submittedName>
        <fullName evidence="3">Phospholipase D beta 1-like</fullName>
    </submittedName>
</protein>
<dbReference type="PANTHER" id="PTHR18896">
    <property type="entry name" value="PHOSPHOLIPASE D"/>
    <property type="match status" value="1"/>
</dbReference>
<dbReference type="AlphaFoldDB" id="A0A699HRA7"/>
<reference evidence="3" key="1">
    <citation type="journal article" date="2019" name="Sci. Rep.">
        <title>Draft genome of Tanacetum cinerariifolium, the natural source of mosquito coil.</title>
        <authorList>
            <person name="Yamashiro T."/>
            <person name="Shiraishi A."/>
            <person name="Satake H."/>
            <person name="Nakayama K."/>
        </authorList>
    </citation>
    <scope>NUCLEOTIDE SEQUENCE</scope>
</reference>
<dbReference type="GO" id="GO:0005886">
    <property type="term" value="C:plasma membrane"/>
    <property type="evidence" value="ECO:0007669"/>
    <property type="project" value="TreeGrafter"/>
</dbReference>
<dbReference type="Gene3D" id="3.30.870.10">
    <property type="entry name" value="Endonuclease Chain A"/>
    <property type="match status" value="1"/>
</dbReference>
<dbReference type="PANTHER" id="PTHR18896:SF161">
    <property type="entry name" value="PHOSPHOLIPASE D"/>
    <property type="match status" value="1"/>
</dbReference>
<keyword evidence="2" id="KW-0443">Lipid metabolism</keyword>